<comment type="cofactor">
    <cofactor evidence="2">
        <name>Zn(2+)</name>
        <dbReference type="ChEBI" id="CHEBI:29105"/>
    </cofactor>
</comment>
<keyword evidence="11" id="KW-0234">DNA repair</keyword>
<dbReference type="Gene3D" id="3.20.190.10">
    <property type="entry name" value="MutM-like, N-terminal"/>
    <property type="match status" value="1"/>
</dbReference>
<dbReference type="Proteomes" id="UP000009399">
    <property type="component" value="Chromosome"/>
</dbReference>
<dbReference type="InterPro" id="IPR010663">
    <property type="entry name" value="Znf_FPG/IleRS"/>
</dbReference>
<protein>
    <submittedName>
        <fullName evidence="19">Formamidopyrimidine-DNA glycosylase</fullName>
    </submittedName>
</protein>
<comment type="subunit">
    <text evidence="4">Monomer.</text>
</comment>
<reference evidence="19 20" key="1">
    <citation type="journal article" date="2013" name="Genome Announc.">
        <title>Complete Genome Sequence of Mycoplasma hyorhinis Strain SK76.</title>
        <authorList>
            <person name="Goodison S."/>
            <person name="Urquidi V."/>
            <person name="Kumar D."/>
            <person name="Reyes L."/>
            <person name="Rosser C.J."/>
        </authorList>
    </citation>
    <scope>NUCLEOTIDE SEQUENCE [LARGE SCALE GENOMIC DNA]</scope>
    <source>
        <strain evidence="19 20">SK76</strain>
    </source>
</reference>
<dbReference type="GeneID" id="93248822"/>
<name>A0AAI8FEB4_MESHY</name>
<keyword evidence="14" id="KW-0326">Glycosidase</keyword>
<dbReference type="GO" id="GO:0008270">
    <property type="term" value="F:zinc ion binding"/>
    <property type="evidence" value="ECO:0007669"/>
    <property type="project" value="UniProtKB-KW"/>
</dbReference>
<evidence type="ECO:0000256" key="13">
    <source>
        <dbReference type="ARBA" id="ARBA00023268"/>
    </source>
</evidence>
<dbReference type="SUPFAM" id="SSF81624">
    <property type="entry name" value="N-terminal domain of MutM-like DNA repair proteins"/>
    <property type="match status" value="1"/>
</dbReference>
<dbReference type="InterPro" id="IPR015886">
    <property type="entry name" value="H2TH_FPG"/>
</dbReference>
<dbReference type="GO" id="GO:0140078">
    <property type="term" value="F:class I DNA-(apurinic or apyrimidinic site) endonuclease activity"/>
    <property type="evidence" value="ECO:0007669"/>
    <property type="project" value="UniProtKB-EC"/>
</dbReference>
<keyword evidence="6" id="KW-0227">DNA damage</keyword>
<dbReference type="SUPFAM" id="SSF46946">
    <property type="entry name" value="S13-like H2TH domain"/>
    <property type="match status" value="1"/>
</dbReference>
<dbReference type="PROSITE" id="PS51066">
    <property type="entry name" value="ZF_FPG_2"/>
    <property type="match status" value="1"/>
</dbReference>
<feature type="domain" description="FPG-type" evidence="17">
    <location>
        <begin position="237"/>
        <end position="271"/>
    </location>
</feature>
<gene>
    <name evidence="19" type="ORF">MOS_741</name>
</gene>
<keyword evidence="10" id="KW-0238">DNA-binding</keyword>
<dbReference type="SMART" id="SM01232">
    <property type="entry name" value="H2TH"/>
    <property type="match status" value="1"/>
</dbReference>
<dbReference type="InterPro" id="IPR015887">
    <property type="entry name" value="DNA_glyclase_Znf_dom_DNA_BS"/>
</dbReference>
<dbReference type="AlphaFoldDB" id="A0AAI8FEB4"/>
<dbReference type="EMBL" id="CP003914">
    <property type="protein sequence ID" value="AFX74643.1"/>
    <property type="molecule type" value="Genomic_DNA"/>
</dbReference>
<dbReference type="Pfam" id="PF06831">
    <property type="entry name" value="H2TH"/>
    <property type="match status" value="1"/>
</dbReference>
<dbReference type="NCBIfam" id="NF002211">
    <property type="entry name" value="PRK01103.1"/>
    <property type="match status" value="1"/>
</dbReference>
<evidence type="ECO:0000256" key="5">
    <source>
        <dbReference type="ARBA" id="ARBA00022723"/>
    </source>
</evidence>
<dbReference type="InterPro" id="IPR020629">
    <property type="entry name" value="FPG_Glyclase"/>
</dbReference>
<dbReference type="FunFam" id="1.10.8.50:FF:000003">
    <property type="entry name" value="Formamidopyrimidine-DNA glycosylase"/>
    <property type="match status" value="1"/>
</dbReference>
<feature type="domain" description="Formamidopyrimidine-DNA glycosylase catalytic" evidence="18">
    <location>
        <begin position="2"/>
        <end position="114"/>
    </location>
</feature>
<keyword evidence="7 16" id="KW-0863">Zinc-finger</keyword>
<proteinExistence type="inferred from homology"/>
<evidence type="ECO:0000256" key="16">
    <source>
        <dbReference type="PROSITE-ProRule" id="PRU00391"/>
    </source>
</evidence>
<evidence type="ECO:0000256" key="3">
    <source>
        <dbReference type="ARBA" id="ARBA00009409"/>
    </source>
</evidence>
<evidence type="ECO:0000313" key="20">
    <source>
        <dbReference type="Proteomes" id="UP000009399"/>
    </source>
</evidence>
<accession>A0AAI8FEB4</accession>
<dbReference type="GO" id="GO:0003684">
    <property type="term" value="F:damaged DNA binding"/>
    <property type="evidence" value="ECO:0007669"/>
    <property type="project" value="InterPro"/>
</dbReference>
<evidence type="ECO:0000256" key="7">
    <source>
        <dbReference type="ARBA" id="ARBA00022771"/>
    </source>
</evidence>
<dbReference type="Gene3D" id="1.10.8.50">
    <property type="match status" value="1"/>
</dbReference>
<organism evidence="19 20">
    <name type="scientific">Mesomycoplasma hyorhinis SK76</name>
    <dbReference type="NCBI Taxonomy" id="1118964"/>
    <lineage>
        <taxon>Bacteria</taxon>
        <taxon>Bacillati</taxon>
        <taxon>Mycoplasmatota</taxon>
        <taxon>Mycoplasmoidales</taxon>
        <taxon>Metamycoplasmataceae</taxon>
        <taxon>Mesomycoplasma</taxon>
    </lineage>
</organism>
<evidence type="ECO:0000256" key="4">
    <source>
        <dbReference type="ARBA" id="ARBA00011245"/>
    </source>
</evidence>
<dbReference type="PANTHER" id="PTHR22993:SF9">
    <property type="entry name" value="FORMAMIDOPYRIMIDINE-DNA GLYCOSYLASE"/>
    <property type="match status" value="1"/>
</dbReference>
<evidence type="ECO:0000256" key="9">
    <source>
        <dbReference type="ARBA" id="ARBA00022833"/>
    </source>
</evidence>
<evidence type="ECO:0000256" key="8">
    <source>
        <dbReference type="ARBA" id="ARBA00022801"/>
    </source>
</evidence>
<dbReference type="InterPro" id="IPR012319">
    <property type="entry name" value="FPG_cat"/>
</dbReference>
<evidence type="ECO:0000313" key="19">
    <source>
        <dbReference type="EMBL" id="AFX74643.1"/>
    </source>
</evidence>
<dbReference type="GO" id="GO:0034039">
    <property type="term" value="F:8-oxo-7,8-dihydroguanine DNA N-glycosylase activity"/>
    <property type="evidence" value="ECO:0007669"/>
    <property type="project" value="TreeGrafter"/>
</dbReference>
<evidence type="ECO:0000256" key="6">
    <source>
        <dbReference type="ARBA" id="ARBA00022763"/>
    </source>
</evidence>
<evidence type="ECO:0000256" key="12">
    <source>
        <dbReference type="ARBA" id="ARBA00023239"/>
    </source>
</evidence>
<dbReference type="SMART" id="SM00898">
    <property type="entry name" value="Fapy_DNA_glyco"/>
    <property type="match status" value="1"/>
</dbReference>
<dbReference type="NCBIfam" id="TIGR00577">
    <property type="entry name" value="fpg"/>
    <property type="match status" value="1"/>
</dbReference>
<dbReference type="KEGG" id="mhs:MOS_741"/>
<dbReference type="SUPFAM" id="SSF57716">
    <property type="entry name" value="Glucocorticoid receptor-like (DNA-binding domain)"/>
    <property type="match status" value="1"/>
</dbReference>
<dbReference type="PANTHER" id="PTHR22993">
    <property type="entry name" value="FORMAMIDOPYRIMIDINE-DNA GLYCOSYLASE"/>
    <property type="match status" value="1"/>
</dbReference>
<evidence type="ECO:0000256" key="14">
    <source>
        <dbReference type="ARBA" id="ARBA00023295"/>
    </source>
</evidence>
<comment type="similarity">
    <text evidence="3">Belongs to the FPG family.</text>
</comment>
<sequence>MPELPEVVTVVNQLNEKIINKKVVSVKLYKEKLLKNSTVEQLENWFVNEKILSVKNKGKFIVFYFSNDKILISHLRMNGKYFFNNSSKKEPHNHLMIQFDDNTFLHYNDTRMFGTFHIKTTKDYLNTTPLSNVGPTPMEISEEELFNKLQKSKRSIKPTLLDQQIVSGLGNIYVDEVLFACSIHPLTKAFLINKNELKLIKKFATSILLKSIELGGSTINSYSSLNMQEGNFQNFLQVHTKKGFACSRCNNIIEKITVGGRGTYICSNCQNEKKQSKL</sequence>
<dbReference type="PROSITE" id="PS51068">
    <property type="entry name" value="FPG_CAT"/>
    <property type="match status" value="1"/>
</dbReference>
<dbReference type="CDD" id="cd08966">
    <property type="entry name" value="EcFpg-like_N"/>
    <property type="match status" value="1"/>
</dbReference>
<evidence type="ECO:0000256" key="2">
    <source>
        <dbReference type="ARBA" id="ARBA00001947"/>
    </source>
</evidence>
<keyword evidence="8" id="KW-0378">Hydrolase</keyword>
<dbReference type="RefSeq" id="WP_014335755.1">
    <property type="nucleotide sequence ID" value="NC_019552.1"/>
</dbReference>
<evidence type="ECO:0000259" key="18">
    <source>
        <dbReference type="PROSITE" id="PS51068"/>
    </source>
</evidence>
<keyword evidence="5" id="KW-0479">Metal-binding</keyword>
<dbReference type="Pfam" id="PF06827">
    <property type="entry name" value="zf-FPG_IleRS"/>
    <property type="match status" value="1"/>
</dbReference>
<evidence type="ECO:0000256" key="10">
    <source>
        <dbReference type="ARBA" id="ARBA00023125"/>
    </source>
</evidence>
<keyword evidence="12" id="KW-0456">Lyase</keyword>
<dbReference type="InterPro" id="IPR010979">
    <property type="entry name" value="Ribosomal_uS13-like_H2TH"/>
</dbReference>
<dbReference type="InterPro" id="IPR000214">
    <property type="entry name" value="Znf_DNA_glyclase/AP_lyase"/>
</dbReference>
<comment type="catalytic activity">
    <reaction evidence="1">
        <text>Hydrolysis of DNA containing ring-opened 7-methylguanine residues, releasing 2,6-diamino-4-hydroxy-5-(N-methyl)formamidopyrimidine.</text>
        <dbReference type="EC" id="3.2.2.23"/>
    </reaction>
</comment>
<evidence type="ECO:0000256" key="1">
    <source>
        <dbReference type="ARBA" id="ARBA00001668"/>
    </source>
</evidence>
<keyword evidence="9" id="KW-0862">Zinc</keyword>
<keyword evidence="13" id="KW-0511">Multifunctional enzyme</keyword>
<dbReference type="Pfam" id="PF01149">
    <property type="entry name" value="Fapy_DNA_glyco"/>
    <property type="match status" value="1"/>
</dbReference>
<dbReference type="PROSITE" id="PS01242">
    <property type="entry name" value="ZF_FPG_1"/>
    <property type="match status" value="1"/>
</dbReference>
<evidence type="ECO:0000259" key="17">
    <source>
        <dbReference type="PROSITE" id="PS51066"/>
    </source>
</evidence>
<evidence type="ECO:0000256" key="15">
    <source>
        <dbReference type="ARBA" id="ARBA00044632"/>
    </source>
</evidence>
<comment type="catalytic activity">
    <reaction evidence="15">
        <text>2'-deoxyribonucleotide-(2'-deoxyribose 5'-phosphate)-2'-deoxyribonucleotide-DNA = a 3'-end 2'-deoxyribonucleotide-(2,3-dehydro-2,3-deoxyribose 5'-phosphate)-DNA + a 5'-end 5'-phospho-2'-deoxyribonucleoside-DNA + H(+)</text>
        <dbReference type="Rhea" id="RHEA:66592"/>
        <dbReference type="Rhea" id="RHEA-COMP:13180"/>
        <dbReference type="Rhea" id="RHEA-COMP:16897"/>
        <dbReference type="Rhea" id="RHEA-COMP:17067"/>
        <dbReference type="ChEBI" id="CHEBI:15378"/>
        <dbReference type="ChEBI" id="CHEBI:136412"/>
        <dbReference type="ChEBI" id="CHEBI:157695"/>
        <dbReference type="ChEBI" id="CHEBI:167181"/>
        <dbReference type="EC" id="4.2.99.18"/>
    </reaction>
</comment>
<dbReference type="InterPro" id="IPR035937">
    <property type="entry name" value="FPG_N"/>
</dbReference>
<evidence type="ECO:0000256" key="11">
    <source>
        <dbReference type="ARBA" id="ARBA00023204"/>
    </source>
</evidence>
<dbReference type="GO" id="GO:0006284">
    <property type="term" value="P:base-excision repair"/>
    <property type="evidence" value="ECO:0007669"/>
    <property type="project" value="InterPro"/>
</dbReference>
<dbReference type="GO" id="GO:0003690">
    <property type="term" value="F:double-stranded DNA binding"/>
    <property type="evidence" value="ECO:0007669"/>
    <property type="project" value="UniProtKB-ARBA"/>
</dbReference>